<dbReference type="InterPro" id="IPR004193">
    <property type="entry name" value="Glyco_hydro_13_N"/>
</dbReference>
<dbReference type="GO" id="GO:0004553">
    <property type="term" value="F:hydrolase activity, hydrolyzing O-glycosyl compounds"/>
    <property type="evidence" value="ECO:0007669"/>
    <property type="project" value="InterPro"/>
</dbReference>
<evidence type="ECO:0000256" key="1">
    <source>
        <dbReference type="ARBA" id="ARBA00008061"/>
    </source>
</evidence>
<dbReference type="SUPFAM" id="SSF51445">
    <property type="entry name" value="(Trans)glycosidases"/>
    <property type="match status" value="1"/>
</dbReference>
<dbReference type="Pfam" id="PF02922">
    <property type="entry name" value="CBM_48"/>
    <property type="match status" value="1"/>
</dbReference>
<proteinExistence type="inferred from homology"/>
<dbReference type="Gene3D" id="2.60.40.10">
    <property type="entry name" value="Immunoglobulins"/>
    <property type="match status" value="1"/>
</dbReference>
<evidence type="ECO:0000259" key="2">
    <source>
        <dbReference type="SMART" id="SM00642"/>
    </source>
</evidence>
<protein>
    <recommendedName>
        <fullName evidence="2">Glycosyl hydrolase family 13 catalytic domain-containing protein</fullName>
    </recommendedName>
</protein>
<name>A0A1L7D577_9CORY</name>
<dbReference type="InterPro" id="IPR011840">
    <property type="entry name" value="PulA_typeI"/>
</dbReference>
<dbReference type="SUPFAM" id="SSF81296">
    <property type="entry name" value="E set domains"/>
    <property type="match status" value="1"/>
</dbReference>
<dbReference type="SMART" id="SM00642">
    <property type="entry name" value="Aamy"/>
    <property type="match status" value="1"/>
</dbReference>
<evidence type="ECO:0000313" key="4">
    <source>
        <dbReference type="Proteomes" id="UP000185491"/>
    </source>
</evidence>
<dbReference type="Gene3D" id="3.20.20.80">
    <property type="entry name" value="Glycosidases"/>
    <property type="match status" value="1"/>
</dbReference>
<dbReference type="Pfam" id="PF00128">
    <property type="entry name" value="Alpha-amylase"/>
    <property type="match status" value="1"/>
</dbReference>
<dbReference type="GO" id="GO:0005975">
    <property type="term" value="P:carbohydrate metabolic process"/>
    <property type="evidence" value="ECO:0007669"/>
    <property type="project" value="InterPro"/>
</dbReference>
<organism evidence="3 4">
    <name type="scientific">Corynebacterium phocae</name>
    <dbReference type="NCBI Taxonomy" id="161895"/>
    <lineage>
        <taxon>Bacteria</taxon>
        <taxon>Bacillati</taxon>
        <taxon>Actinomycetota</taxon>
        <taxon>Actinomycetes</taxon>
        <taxon>Mycobacteriales</taxon>
        <taxon>Corynebacteriaceae</taxon>
        <taxon>Corynebacterium</taxon>
    </lineage>
</organism>
<dbReference type="PANTHER" id="PTHR43002">
    <property type="entry name" value="GLYCOGEN DEBRANCHING ENZYME"/>
    <property type="match status" value="1"/>
</dbReference>
<dbReference type="AlphaFoldDB" id="A0A1L7D577"/>
<dbReference type="RefSeq" id="WP_075735661.1">
    <property type="nucleotide sequence ID" value="NZ_CP009249.1"/>
</dbReference>
<dbReference type="CDD" id="cd11341">
    <property type="entry name" value="AmyAc_Pullulanase_LD-like"/>
    <property type="match status" value="1"/>
</dbReference>
<dbReference type="SMR" id="A0A1L7D577"/>
<comment type="similarity">
    <text evidence="1">Belongs to the glycosyl hydrolase 13 family.</text>
</comment>
<dbReference type="InterPro" id="IPR017853">
    <property type="entry name" value="GH"/>
</dbReference>
<dbReference type="InterPro" id="IPR014756">
    <property type="entry name" value="Ig_E-set"/>
</dbReference>
<dbReference type="InterPro" id="IPR013783">
    <property type="entry name" value="Ig-like_fold"/>
</dbReference>
<dbReference type="EMBL" id="CP009249">
    <property type="protein sequence ID" value="APT93270.1"/>
    <property type="molecule type" value="Genomic_DNA"/>
</dbReference>
<accession>A0A1L7D577</accession>
<feature type="domain" description="Glycosyl hydrolase family 13 catalytic" evidence="2">
    <location>
        <begin position="149"/>
        <end position="491"/>
    </location>
</feature>
<dbReference type="OrthoDB" id="9805159at2"/>
<dbReference type="NCBIfam" id="TIGR02104">
    <property type="entry name" value="pulA_typeI"/>
    <property type="match status" value="1"/>
</dbReference>
<keyword evidence="4" id="KW-1185">Reference proteome</keyword>
<dbReference type="InterPro" id="IPR006047">
    <property type="entry name" value="GH13_cat_dom"/>
</dbReference>
<dbReference type="KEGG" id="cpho:CPHO_10610"/>
<gene>
    <name evidence="3" type="ORF">CPHO_10610</name>
</gene>
<sequence>MSYPHFDGELGAIYTPEATTFRLWAPTAQEVILQLAGKKYPLVKGGEGQWETSVEGDMHLAEYTYQLTFSDGRTTTAVDPYARSVTANGRCGVVIGIDRVIGPAERMPSFGPPTDAIIYEAHVRDLTISANNGISNKGKFLGLTEPGTRTDKGNLSGLDYLANLGCTHVQLLPVYDFGSVDETGDLSFDAQYNWGYDPVNYNAPEGSYSTDPSDPAARIREFKALVDALHSRGLRVVMDVVYNHVYDAASHCFENTVPGYFFRTDSRGRLHNATGCGNETASEKSMMRKFIVDSVVYWATTFGLDGFRFDLMGIHDVETMNAVRQALDAIDPGIVVIGEGWEMGNHPGGVQGAHQGNAALMPGIAMFNDYYRDSLKGDNFLLSNPGFVSGSKSLDANRLHNAMNPPNPSQSVIYNEAHDNWTMFDKLRGTKGLRRATIAEISKRHTLATFTQYFTPGILFLHAGQEFLRTKKGEENSYNSPDSINAFDYDRAQRFDYEVALVGNLNVLRKKYPWTREAGWPREVVFAQGQRLSFRVQNAFGPNRHALVLINGDKSHWAHPVEAGNYRVHVNNRTVFHDPETIRLDFEFVVAPLEATVLEYLG</sequence>
<evidence type="ECO:0000313" key="3">
    <source>
        <dbReference type="EMBL" id="APT93270.1"/>
    </source>
</evidence>
<dbReference type="CDD" id="cd02860">
    <property type="entry name" value="E_set_Pullulanase"/>
    <property type="match status" value="1"/>
</dbReference>
<dbReference type="Proteomes" id="UP000185491">
    <property type="component" value="Chromosome"/>
</dbReference>
<dbReference type="STRING" id="161895.CPHO_10610"/>
<reference evidence="3 4" key="1">
    <citation type="submission" date="2014-08" db="EMBL/GenBank/DDBJ databases">
        <title>Complete genome sequence of Corynebacterium phocae M408/89/1(T)(=DSM 44612(T)), isolated from the common seal (Phoca vitulina).</title>
        <authorList>
            <person name="Ruckert C."/>
            <person name="Albersmeier A."/>
            <person name="Winkler A."/>
            <person name="Kalinowski J."/>
        </authorList>
    </citation>
    <scope>NUCLEOTIDE SEQUENCE [LARGE SCALE GENOMIC DNA]</scope>
    <source>
        <strain evidence="3 4">M408/89/1</strain>
    </source>
</reference>